<reference evidence="1" key="1">
    <citation type="journal article" date="2023" name="Plant Biotechnol. J.">
        <title>Chromosome-level wild Hevea brasiliensis genome provides new tools for genomic-assisted breeding and valuable loci to elevate rubber yield.</title>
        <authorList>
            <person name="Cheng H."/>
            <person name="Song X."/>
            <person name="Hu Y."/>
            <person name="Wu T."/>
            <person name="Yang Q."/>
            <person name="An Z."/>
            <person name="Feng S."/>
            <person name="Deng Z."/>
            <person name="Wu W."/>
            <person name="Zeng X."/>
            <person name="Tu M."/>
            <person name="Wang X."/>
            <person name="Huang H."/>
        </authorList>
    </citation>
    <scope>NUCLEOTIDE SEQUENCE</scope>
    <source>
        <strain evidence="1">MT/VB/25A 57/8</strain>
    </source>
</reference>
<protein>
    <recommendedName>
        <fullName evidence="3">RRM domain-containing protein</fullName>
    </recommendedName>
</protein>
<dbReference type="PANTHER" id="PTHR33527">
    <property type="entry name" value="OS07G0274300 PROTEIN"/>
    <property type="match status" value="1"/>
</dbReference>
<evidence type="ECO:0000313" key="1">
    <source>
        <dbReference type="EMBL" id="KAJ9171206.1"/>
    </source>
</evidence>
<proteinExistence type="predicted"/>
<accession>A0ABQ9LT81</accession>
<keyword evidence="2" id="KW-1185">Reference proteome</keyword>
<organism evidence="1 2">
    <name type="scientific">Hevea brasiliensis</name>
    <name type="common">Para rubber tree</name>
    <name type="synonym">Siphonia brasiliensis</name>
    <dbReference type="NCBI Taxonomy" id="3981"/>
    <lineage>
        <taxon>Eukaryota</taxon>
        <taxon>Viridiplantae</taxon>
        <taxon>Streptophyta</taxon>
        <taxon>Embryophyta</taxon>
        <taxon>Tracheophyta</taxon>
        <taxon>Spermatophyta</taxon>
        <taxon>Magnoliopsida</taxon>
        <taxon>eudicotyledons</taxon>
        <taxon>Gunneridae</taxon>
        <taxon>Pentapetalae</taxon>
        <taxon>rosids</taxon>
        <taxon>fabids</taxon>
        <taxon>Malpighiales</taxon>
        <taxon>Euphorbiaceae</taxon>
        <taxon>Crotonoideae</taxon>
        <taxon>Micrandreae</taxon>
        <taxon>Hevea</taxon>
    </lineage>
</organism>
<dbReference type="EMBL" id="JARPOI010000009">
    <property type="protein sequence ID" value="KAJ9171206.1"/>
    <property type="molecule type" value="Genomic_DNA"/>
</dbReference>
<comment type="caution">
    <text evidence="1">The sequence shown here is derived from an EMBL/GenBank/DDBJ whole genome shotgun (WGS) entry which is preliminary data.</text>
</comment>
<sequence length="311" mass="35261">MATFEALAAVHEHARSVFCRLMGIGRVAEESLKVIAFWMWLDCRGFQNIITMLSSRDDKFLSLVSDEAVAVLSSLQITNSTISPNLMRITLTLAPRFLSPSVILSDKEKVLKGINDICREAYCVLFYGFLKERGFEFGRGGEEETVEEITEWLEPSGEGSSNEKTLFSGVDDNWSPYSAGETERSLPLLPSSSVGSNLNPFAKEWNPITERASEEDRCLFFTFSKGYPLTENKIIDFFTAKYGPCVERVYVHWPCPRRRNRMSALFGKVVFKAFCVAFVILSGKNEAKFKVDGKPLWCKRFDPKKNIARNY</sequence>
<dbReference type="PANTHER" id="PTHR33527:SF45">
    <property type="entry name" value="RRM DOMAIN-CONTAINING PROTEIN"/>
    <property type="match status" value="1"/>
</dbReference>
<dbReference type="Proteomes" id="UP001174677">
    <property type="component" value="Chromosome 9"/>
</dbReference>
<evidence type="ECO:0008006" key="3">
    <source>
        <dbReference type="Google" id="ProtNLM"/>
    </source>
</evidence>
<evidence type="ECO:0000313" key="2">
    <source>
        <dbReference type="Proteomes" id="UP001174677"/>
    </source>
</evidence>
<gene>
    <name evidence="1" type="ORF">P3X46_014601</name>
</gene>
<name>A0ABQ9LT81_HEVBR</name>